<keyword evidence="1" id="KW-0132">Cell division</keyword>
<sequence>MNTVKVKARNRIGADLLVAVMRIRLAISGKRGCCKRFLPSLKMYELFTSDIYEAPAAGAGGAAPRRLQIDVDEEDEDDDLTLLPYDGWE</sequence>
<dbReference type="GO" id="GO:0051301">
    <property type="term" value="P:cell division"/>
    <property type="evidence" value="ECO:0007669"/>
    <property type="project" value="UniProtKB-KW"/>
</dbReference>
<gene>
    <name evidence="1" type="ORF">KUF71_013859</name>
</gene>
<dbReference type="AlphaFoldDB" id="A0AAE1LN84"/>
<dbReference type="EMBL" id="JAHWGI010001239">
    <property type="protein sequence ID" value="KAK3925610.1"/>
    <property type="molecule type" value="Genomic_DNA"/>
</dbReference>
<reference evidence="1" key="1">
    <citation type="submission" date="2021-07" db="EMBL/GenBank/DDBJ databases">
        <authorList>
            <person name="Catto M.A."/>
            <person name="Jacobson A."/>
            <person name="Kennedy G."/>
            <person name="Labadie P."/>
            <person name="Hunt B.G."/>
            <person name="Srinivasan R."/>
        </authorList>
    </citation>
    <scope>NUCLEOTIDE SEQUENCE</scope>
    <source>
        <strain evidence="1">PL_HMW_Pooled</strain>
        <tissue evidence="1">Head</tissue>
    </source>
</reference>
<organism evidence="1 2">
    <name type="scientific">Frankliniella fusca</name>
    <dbReference type="NCBI Taxonomy" id="407009"/>
    <lineage>
        <taxon>Eukaryota</taxon>
        <taxon>Metazoa</taxon>
        <taxon>Ecdysozoa</taxon>
        <taxon>Arthropoda</taxon>
        <taxon>Hexapoda</taxon>
        <taxon>Insecta</taxon>
        <taxon>Pterygota</taxon>
        <taxon>Neoptera</taxon>
        <taxon>Paraneoptera</taxon>
        <taxon>Thysanoptera</taxon>
        <taxon>Terebrantia</taxon>
        <taxon>Thripoidea</taxon>
        <taxon>Thripidae</taxon>
        <taxon>Frankliniella</taxon>
    </lineage>
</organism>
<comment type="caution">
    <text evidence="1">The sequence shown here is derived from an EMBL/GenBank/DDBJ whole genome shotgun (WGS) entry which is preliminary data.</text>
</comment>
<proteinExistence type="predicted"/>
<reference evidence="1" key="2">
    <citation type="journal article" date="2023" name="BMC Genomics">
        <title>Pest status, molecular evolution, and epigenetic factors derived from the genome assembly of Frankliniella fusca, a thysanopteran phytovirus vector.</title>
        <authorList>
            <person name="Catto M.A."/>
            <person name="Labadie P.E."/>
            <person name="Jacobson A.L."/>
            <person name="Kennedy G.G."/>
            <person name="Srinivasan R."/>
            <person name="Hunt B.G."/>
        </authorList>
    </citation>
    <scope>NUCLEOTIDE SEQUENCE</scope>
    <source>
        <strain evidence="1">PL_HMW_Pooled</strain>
    </source>
</reference>
<evidence type="ECO:0000313" key="2">
    <source>
        <dbReference type="Proteomes" id="UP001219518"/>
    </source>
</evidence>
<accession>A0AAE1LN84</accession>
<evidence type="ECO:0000313" key="1">
    <source>
        <dbReference type="EMBL" id="KAK3925610.1"/>
    </source>
</evidence>
<dbReference type="Proteomes" id="UP001219518">
    <property type="component" value="Unassembled WGS sequence"/>
</dbReference>
<keyword evidence="2" id="KW-1185">Reference proteome</keyword>
<name>A0AAE1LN84_9NEOP</name>
<keyword evidence="1" id="KW-0131">Cell cycle</keyword>
<protein>
    <submittedName>
        <fullName evidence="1">Cell division protein ZapD</fullName>
    </submittedName>
</protein>